<dbReference type="EMBL" id="JARJJS010000002">
    <property type="protein sequence ID" value="MDF4024725.1"/>
    <property type="molecule type" value="Genomic_DNA"/>
</dbReference>
<evidence type="ECO:0000313" key="2">
    <source>
        <dbReference type="Proteomes" id="UP001528850"/>
    </source>
</evidence>
<organism evidence="1 2">
    <name type="scientific">Luteibacter sahnii</name>
    <dbReference type="NCBI Taxonomy" id="3021977"/>
    <lineage>
        <taxon>Bacteria</taxon>
        <taxon>Pseudomonadati</taxon>
        <taxon>Pseudomonadota</taxon>
        <taxon>Gammaproteobacteria</taxon>
        <taxon>Lysobacterales</taxon>
        <taxon>Rhodanobacteraceae</taxon>
        <taxon>Luteibacter</taxon>
    </lineage>
</organism>
<comment type="caution">
    <text evidence="1">The sequence shown here is derived from an EMBL/GenBank/DDBJ whole genome shotgun (WGS) entry which is preliminary data.</text>
</comment>
<name>A0ABT6B9D4_9GAMM</name>
<evidence type="ECO:0000313" key="1">
    <source>
        <dbReference type="EMBL" id="MDF4024725.1"/>
    </source>
</evidence>
<reference evidence="1 2" key="1">
    <citation type="journal article" date="2024" name="Curr. Microbiol.">
        <title>Luteibacter sahnii sp. nov., A Novel Yellow-Colored Xanthomonadin Pigment Producing Probiotic Bacterium from Healthy Rice Seed Microbiome.</title>
        <authorList>
            <person name="Jaiswal G."/>
            <person name="Rana R."/>
            <person name="Nayak P.K."/>
            <person name="Chouhan R."/>
            <person name="Gandhi S.G."/>
            <person name="Patel H.K."/>
            <person name="Patil P.B."/>
        </authorList>
    </citation>
    <scope>NUCLEOTIDE SEQUENCE [LARGE SCALE GENOMIC DNA]</scope>
    <source>
        <strain evidence="1 2">PPL201</strain>
    </source>
</reference>
<gene>
    <name evidence="1" type="ORF">P3W24_07105</name>
</gene>
<accession>A0ABT6B9D4</accession>
<sequence length="186" mass="21242">MKLIQEKTEHQYWLSQIQDDSNKPFETLVRGRFSSFLATGYAGVFKDRYVRASQEWEAARGGSKISIFFTIPDPDAFASATGYFGGMVFSTTDDAGAVEKTLYAPQAGEEYFSIYEASERTYLVPESNTWMAVADRASWLALYCFTRSRDRDDFLRMFPHLNFFDSMNEARAYAKSMADYGLQDLS</sequence>
<keyword evidence="2" id="KW-1185">Reference proteome</keyword>
<dbReference type="Proteomes" id="UP001528850">
    <property type="component" value="Unassembled WGS sequence"/>
</dbReference>
<proteinExistence type="predicted"/>
<protein>
    <submittedName>
        <fullName evidence="1">Uncharacterized protein</fullName>
    </submittedName>
</protein>